<accession>A0ABR3UK81</accession>
<protein>
    <recommendedName>
        <fullName evidence="4">Myb-like domain-containing protein</fullName>
    </recommendedName>
</protein>
<proteinExistence type="predicted"/>
<dbReference type="GeneID" id="96085752"/>
<feature type="region of interest" description="Disordered" evidence="1">
    <location>
        <begin position="282"/>
        <end position="316"/>
    </location>
</feature>
<name>A0ABR3UK81_9PLEO</name>
<gene>
    <name evidence="2" type="ORF">ACET3X_005430</name>
</gene>
<sequence>MMQSMAVSEALAEDVPELTAAKESAYIQTQPWELQQVEQEDAKPTTAAPTTPSSNIHTYPSGQNWSGSYDTPFDWPHALQQAATFIIPSSESQFHQNHALVYNTAFATPSTVDKGYGNERRAWASAELSGLPRGLADRSVLGASMSPSPKSYVSDEFGNTYSPGSMLDQSSPTENWNGYSMTANNAALLTPCRPLLTQKIDSSAGLSGLPRTSAGMGMTTVRATGSSRQDLALIAPLDDDQQTGSEYSQSQNNSAGHSPWYHANCSYGTSNVSYTSRNVATYSNPSSDTSLPATSGGRSALWNSSRPSAHTQNGIQDKFQVPRSASAQAQREHNDQVLIEGKRRGETYKEIKLKMVGEKPAESTLRGRYRSLTKARKDRVRKPVWTKIDVELLDEIVQQEFDRIESNLQNPYSLSFDQKILKVAWKRVAEFIVDNGGSYHFGNATCKRKWMERHPNQK</sequence>
<evidence type="ECO:0000313" key="2">
    <source>
        <dbReference type="EMBL" id="KAL1796890.1"/>
    </source>
</evidence>
<evidence type="ECO:0008006" key="4">
    <source>
        <dbReference type="Google" id="ProtNLM"/>
    </source>
</evidence>
<dbReference type="RefSeq" id="XP_069307474.1">
    <property type="nucleotide sequence ID" value="XM_069451634.1"/>
</dbReference>
<feature type="region of interest" description="Disordered" evidence="1">
    <location>
        <begin position="36"/>
        <end position="63"/>
    </location>
</feature>
<organism evidence="2 3">
    <name type="scientific">Alternaria dauci</name>
    <dbReference type="NCBI Taxonomy" id="48095"/>
    <lineage>
        <taxon>Eukaryota</taxon>
        <taxon>Fungi</taxon>
        <taxon>Dikarya</taxon>
        <taxon>Ascomycota</taxon>
        <taxon>Pezizomycotina</taxon>
        <taxon>Dothideomycetes</taxon>
        <taxon>Pleosporomycetidae</taxon>
        <taxon>Pleosporales</taxon>
        <taxon>Pleosporineae</taxon>
        <taxon>Pleosporaceae</taxon>
        <taxon>Alternaria</taxon>
        <taxon>Alternaria sect. Porri</taxon>
    </lineage>
</organism>
<comment type="caution">
    <text evidence="2">The sequence shown here is derived from an EMBL/GenBank/DDBJ whole genome shotgun (WGS) entry which is preliminary data.</text>
</comment>
<evidence type="ECO:0000313" key="3">
    <source>
        <dbReference type="Proteomes" id="UP001578633"/>
    </source>
</evidence>
<keyword evidence="3" id="KW-1185">Reference proteome</keyword>
<feature type="compositionally biased region" description="Polar residues" evidence="1">
    <location>
        <begin position="282"/>
        <end position="315"/>
    </location>
</feature>
<dbReference type="Proteomes" id="UP001578633">
    <property type="component" value="Chromosome 4"/>
</dbReference>
<reference evidence="2 3" key="1">
    <citation type="submission" date="2024-09" db="EMBL/GenBank/DDBJ databases">
        <title>T2T genomes of carrot and Alternaria dauci and their utility for understanding host-pathogen interaction during carrot leaf blight disease.</title>
        <authorList>
            <person name="Liu W."/>
            <person name="Xu S."/>
            <person name="Ou C."/>
            <person name="Liu X."/>
            <person name="Zhuang F."/>
            <person name="Deng X.W."/>
        </authorList>
    </citation>
    <scope>NUCLEOTIDE SEQUENCE [LARGE SCALE GENOMIC DNA]</scope>
    <source>
        <strain evidence="2 3">A2016</strain>
    </source>
</reference>
<feature type="compositionally biased region" description="Polar residues" evidence="1">
    <location>
        <begin position="53"/>
        <end position="63"/>
    </location>
</feature>
<evidence type="ECO:0000256" key="1">
    <source>
        <dbReference type="SAM" id="MobiDB-lite"/>
    </source>
</evidence>
<dbReference type="EMBL" id="JBHGVX010000004">
    <property type="protein sequence ID" value="KAL1796890.1"/>
    <property type="molecule type" value="Genomic_DNA"/>
</dbReference>